<dbReference type="AlphaFoldDB" id="A0A1G4EAA6"/>
<organism evidence="2 3">
    <name type="scientific">Plasmodium vivax</name>
    <name type="common">malaria parasite P. vivax</name>
    <dbReference type="NCBI Taxonomy" id="5855"/>
    <lineage>
        <taxon>Eukaryota</taxon>
        <taxon>Sar</taxon>
        <taxon>Alveolata</taxon>
        <taxon>Apicomplexa</taxon>
        <taxon>Aconoidasida</taxon>
        <taxon>Haemosporida</taxon>
        <taxon>Plasmodiidae</taxon>
        <taxon>Plasmodium</taxon>
        <taxon>Plasmodium (Plasmodium)</taxon>
    </lineage>
</organism>
<protein>
    <submittedName>
        <fullName evidence="2">VIR protein</fullName>
    </submittedName>
</protein>
<feature type="region of interest" description="Disordered" evidence="1">
    <location>
        <begin position="276"/>
        <end position="302"/>
    </location>
</feature>
<proteinExistence type="predicted"/>
<evidence type="ECO:0000256" key="1">
    <source>
        <dbReference type="SAM" id="MobiDB-lite"/>
    </source>
</evidence>
<feature type="region of interest" description="Disordered" evidence="1">
    <location>
        <begin position="227"/>
        <end position="259"/>
    </location>
</feature>
<dbReference type="EMBL" id="FLYH01000345">
    <property type="protein sequence ID" value="SCA60418.1"/>
    <property type="molecule type" value="Genomic_DNA"/>
</dbReference>
<dbReference type="VEuPathDB" id="PlasmoDB:PVP01_0006410"/>
<dbReference type="VEuPathDB" id="PlasmoDB:PVW1_120014300"/>
<feature type="compositionally biased region" description="Basic and acidic residues" evidence="1">
    <location>
        <begin position="227"/>
        <end position="239"/>
    </location>
</feature>
<name>A0A1G4EAA6_PLAVI</name>
<dbReference type="VEuPathDB" id="PlasmoDB:PVX_104695"/>
<accession>A0A1G4EAA6</accession>
<dbReference type="Pfam" id="PF05795">
    <property type="entry name" value="Plasmodium_Vir"/>
    <property type="match status" value="1"/>
</dbReference>
<evidence type="ECO:0000313" key="2">
    <source>
        <dbReference type="EMBL" id="SCA60418.1"/>
    </source>
</evidence>
<gene>
    <name evidence="2" type="ORF">PVT01_000106200</name>
</gene>
<dbReference type="Proteomes" id="UP000196402">
    <property type="component" value="Unassembled WGS sequence"/>
</dbReference>
<sequence>MVECSQSNNEYLDYNCYNKLHNYFNDSGIFRYHEEKGQIITKDINIDPCYSKEQRKIFNKLYEYMGGDSAFGWQNQTECCKYVNYWLNGQVENNIITLYNEKSFKIFQDIVKLYSKNNPNKTRCINDIRYIDPKYLRKMGALYNLYDKYNSLINYNKWLPYKECDIIEEASRLFYDHLVVYCDEDKNFLKRLKQFKVLMDAKLPLYSCSRHHSTYFIIPKRFSEPEVNQRQKEDSKQEPSAHALVSGTEQEKQQILDSQMPSGNLEVKILSESVTLEREAEDSGDSRLVTETSSQEDLDSYGQLSHSLDGIHSVGENSMEGRYSVAGSLSERRDSVKVRHLHEGEHNDFLQDRNLFNLRGHTSATDSLRLQNTLGQQIDDPGLLGKMKTALSTMVESVDPGPVLGVSGGMGALFLLFKYTPVGSFFGGRRGRFRQIRRTFGGFPLGDFANLQQYGGGYVGYSQMDMPFQGE</sequence>
<evidence type="ECO:0000313" key="3">
    <source>
        <dbReference type="Proteomes" id="UP000196402"/>
    </source>
</evidence>
<dbReference type="InterPro" id="IPR008780">
    <property type="entry name" value="Plasmodium_Vir"/>
</dbReference>
<reference evidence="2 3" key="1">
    <citation type="submission" date="2016-07" db="EMBL/GenBank/DDBJ databases">
        <authorList>
            <consortium name="Pathogen Informatics"/>
        </authorList>
    </citation>
    <scope>NUCLEOTIDE SEQUENCE [LARGE SCALE GENOMIC DNA]</scope>
</reference>